<dbReference type="SUPFAM" id="SSF46548">
    <property type="entry name" value="alpha-helical ferredoxin"/>
    <property type="match status" value="1"/>
</dbReference>
<evidence type="ECO:0000256" key="2">
    <source>
        <dbReference type="ARBA" id="ARBA00022723"/>
    </source>
</evidence>
<dbReference type="InterPro" id="IPR007516">
    <property type="entry name" value="Co_F420_Hydgase/DH_bsu_N"/>
</dbReference>
<accession>Q2FKZ7</accession>
<reference evidence="8" key="1">
    <citation type="journal article" date="2016" name="Stand. Genomic Sci.">
        <title>Complete genome sequence of Methanospirillum hungatei type strain JF1.</title>
        <authorList>
            <person name="Gunsalus R.P."/>
            <person name="Cook L.E."/>
            <person name="Crable B."/>
            <person name="Rohlin L."/>
            <person name="McDonald E."/>
            <person name="Mouttaki H."/>
            <person name="Sieber J.R."/>
            <person name="Poweleit N."/>
            <person name="Zhou H."/>
            <person name="Lapidus A.L."/>
            <person name="Daligault H.E."/>
            <person name="Land M."/>
            <person name="Gilna P."/>
            <person name="Ivanova N."/>
            <person name="Kyrpides N."/>
            <person name="Culley D.E."/>
            <person name="McInerney M.J."/>
        </authorList>
    </citation>
    <scope>NUCLEOTIDE SEQUENCE [LARGE SCALE GENOMIC DNA]</scope>
    <source>
        <strain evidence="8">ATCC 27890 / DSM 864 / NBRC 100397 / JF-1</strain>
    </source>
</reference>
<dbReference type="OrthoDB" id="35334at2157"/>
<feature type="domain" description="4Fe-4S ferredoxin-type" evidence="6">
    <location>
        <begin position="331"/>
        <end position="361"/>
    </location>
</feature>
<feature type="domain" description="4Fe-4S ferredoxin-type" evidence="6">
    <location>
        <begin position="281"/>
        <end position="303"/>
    </location>
</feature>
<dbReference type="GeneID" id="3923852"/>
<dbReference type="Proteomes" id="UP000001941">
    <property type="component" value="Chromosome"/>
</dbReference>
<keyword evidence="5" id="KW-0411">Iron-sulfur</keyword>
<dbReference type="eggNOG" id="arCOG02653">
    <property type="taxonomic scope" value="Archaea"/>
</dbReference>
<organism evidence="7 8">
    <name type="scientific">Methanospirillum hungatei JF-1 (strain ATCC 27890 / DSM 864 / NBRC 100397 / JF-1)</name>
    <dbReference type="NCBI Taxonomy" id="323259"/>
    <lineage>
        <taxon>Archaea</taxon>
        <taxon>Methanobacteriati</taxon>
        <taxon>Methanobacteriota</taxon>
        <taxon>Stenosarchaea group</taxon>
        <taxon>Methanomicrobia</taxon>
        <taxon>Methanomicrobiales</taxon>
        <taxon>Methanospirillaceae</taxon>
        <taxon>Methanospirillum</taxon>
    </lineage>
</organism>
<dbReference type="KEGG" id="mhu:Mhun_1832"/>
<protein>
    <submittedName>
        <fullName evidence="7">Formate dehydrogenase, beta subunit (F420)</fullName>
        <ecNumber evidence="7">1.2.99.-</ecNumber>
    </submittedName>
</protein>
<evidence type="ECO:0000313" key="8">
    <source>
        <dbReference type="Proteomes" id="UP000001941"/>
    </source>
</evidence>
<sequence>MNGQMWYGRSPFDSIREHAASGGVVTGLLMSLLSSGTVDAVCALQMGEDIYDPRPVIITDPEKIPACSGSLFCGSILTADWVVSAVQATPGMKIAAVVKGCDAKVIVELVKRNILDRDDLYLIGLNCSGTFSPIQTRAFIREVCDLNPDHVDSFCVRNGRVVIRSGDVVHEFPLEIIEEHGFGRRDSCRRCDTPIPRQCDVVCGTWGLLGEYSDQATFIEVCSKKGLAFLDQARKDGFVTIVPADLKGIEARSRVEAAMLTISEKNRKAMFAKVGTGIGRLTWIMEETNRCIKCYQCSKACPFCFCQDCQTKKPWLVRPGEVPPPLMFHLIRFSHIADSCVNCGQCQDRCAMDIPVSLMMHALQAELEQMFGYHPGRPEGKPILAKVNQHEEWEHYYGNNYQEMIRLFSQKVPAADESGDNQGVL</sequence>
<dbReference type="Pfam" id="PF04432">
    <property type="entry name" value="FrhB_FdhB_C"/>
    <property type="match status" value="1"/>
</dbReference>
<dbReference type="GO" id="GO:0051536">
    <property type="term" value="F:iron-sulfur cluster binding"/>
    <property type="evidence" value="ECO:0007669"/>
    <property type="project" value="UniProtKB-KW"/>
</dbReference>
<dbReference type="GO" id="GO:0046872">
    <property type="term" value="F:metal ion binding"/>
    <property type="evidence" value="ECO:0007669"/>
    <property type="project" value="UniProtKB-KW"/>
</dbReference>
<dbReference type="GO" id="GO:0052592">
    <property type="term" value="F:oxidoreductase activity, acting on CH or CH2 groups, with an iron-sulfur protein as acceptor"/>
    <property type="evidence" value="ECO:0007669"/>
    <property type="project" value="TreeGrafter"/>
</dbReference>
<dbReference type="InterPro" id="IPR045220">
    <property type="entry name" value="FRHB/FDHB/HCAR-like"/>
</dbReference>
<dbReference type="RefSeq" id="WP_011448816.1">
    <property type="nucleotide sequence ID" value="NC_007796.1"/>
</dbReference>
<dbReference type="AlphaFoldDB" id="Q2FKZ7"/>
<evidence type="ECO:0000256" key="3">
    <source>
        <dbReference type="ARBA" id="ARBA00023002"/>
    </source>
</evidence>
<evidence type="ECO:0000256" key="5">
    <source>
        <dbReference type="ARBA" id="ARBA00023014"/>
    </source>
</evidence>
<dbReference type="STRING" id="323259.Mhun_1832"/>
<dbReference type="Pfam" id="PF04422">
    <property type="entry name" value="FrhB_FdhB_N"/>
    <property type="match status" value="1"/>
</dbReference>
<dbReference type="EMBL" id="CP000254">
    <property type="protein sequence ID" value="ABD41552.1"/>
    <property type="molecule type" value="Genomic_DNA"/>
</dbReference>
<dbReference type="InterPro" id="IPR017900">
    <property type="entry name" value="4Fe4S_Fe_S_CS"/>
</dbReference>
<dbReference type="EnsemblBacteria" id="ABD41552">
    <property type="protein sequence ID" value="ABD41552"/>
    <property type="gene ID" value="Mhun_1832"/>
</dbReference>
<dbReference type="InParanoid" id="Q2FKZ7"/>
<dbReference type="PANTHER" id="PTHR31332">
    <property type="entry name" value="7-HYDROXYMETHYL CHLOROPHYLL A REDUCTASE, CHLOROPLASTIC"/>
    <property type="match status" value="1"/>
</dbReference>
<dbReference type="PROSITE" id="PS51379">
    <property type="entry name" value="4FE4S_FER_2"/>
    <property type="match status" value="2"/>
</dbReference>
<dbReference type="PANTHER" id="PTHR31332:SF6">
    <property type="entry name" value="FORMATE DEHYDROGENASE SUBUNIT BETA"/>
    <property type="match status" value="1"/>
</dbReference>
<dbReference type="EC" id="1.2.99.-" evidence="7"/>
<keyword evidence="2" id="KW-0479">Metal-binding</keyword>
<dbReference type="InterPro" id="IPR007525">
    <property type="entry name" value="FrhB_FdhB_C"/>
</dbReference>
<evidence type="ECO:0000313" key="7">
    <source>
        <dbReference type="EMBL" id="ABD41552.1"/>
    </source>
</evidence>
<dbReference type="HOGENOM" id="CLU_063409_0_0_2"/>
<gene>
    <name evidence="7" type="ordered locus">Mhun_1832</name>
</gene>
<evidence type="ECO:0000259" key="6">
    <source>
        <dbReference type="PROSITE" id="PS51379"/>
    </source>
</evidence>
<keyword evidence="8" id="KW-1185">Reference proteome</keyword>
<dbReference type="InterPro" id="IPR017896">
    <property type="entry name" value="4Fe4S_Fe-S-bd"/>
</dbReference>
<proteinExistence type="predicted"/>
<dbReference type="PROSITE" id="PS00198">
    <property type="entry name" value="4FE4S_FER_1"/>
    <property type="match status" value="1"/>
</dbReference>
<evidence type="ECO:0000256" key="1">
    <source>
        <dbReference type="ARBA" id="ARBA00001974"/>
    </source>
</evidence>
<keyword evidence="4" id="KW-0408">Iron</keyword>
<evidence type="ECO:0000256" key="4">
    <source>
        <dbReference type="ARBA" id="ARBA00023004"/>
    </source>
</evidence>
<comment type="cofactor">
    <cofactor evidence="1">
        <name>FAD</name>
        <dbReference type="ChEBI" id="CHEBI:57692"/>
    </cofactor>
</comment>
<keyword evidence="3 7" id="KW-0560">Oxidoreductase</keyword>
<name>Q2FKZ7_METHJ</name>